<keyword evidence="3" id="KW-1185">Reference proteome</keyword>
<evidence type="ECO:0000313" key="3">
    <source>
        <dbReference type="Proteomes" id="UP001597302"/>
    </source>
</evidence>
<evidence type="ECO:0000259" key="1">
    <source>
        <dbReference type="PROSITE" id="PS51725"/>
    </source>
</evidence>
<dbReference type="Proteomes" id="UP001597302">
    <property type="component" value="Unassembled WGS sequence"/>
</dbReference>
<dbReference type="InterPro" id="IPR007138">
    <property type="entry name" value="ABM_dom"/>
</dbReference>
<dbReference type="GO" id="GO:0004497">
    <property type="term" value="F:monooxygenase activity"/>
    <property type="evidence" value="ECO:0007669"/>
    <property type="project" value="UniProtKB-KW"/>
</dbReference>
<protein>
    <submittedName>
        <fullName evidence="2">Quinol monooxygenase</fullName>
        <ecNumber evidence="2">1.-.-.-</ecNumber>
    </submittedName>
</protein>
<accession>A0ABW4E0Z3</accession>
<comment type="caution">
    <text evidence="2">The sequence shown here is derived from an EMBL/GenBank/DDBJ whole genome shotgun (WGS) entry which is preliminary data.</text>
</comment>
<keyword evidence="2" id="KW-0503">Monooxygenase</keyword>
<dbReference type="SUPFAM" id="SSF54909">
    <property type="entry name" value="Dimeric alpha+beta barrel"/>
    <property type="match status" value="1"/>
</dbReference>
<dbReference type="EMBL" id="JBHTOQ010000042">
    <property type="protein sequence ID" value="MFD1483224.1"/>
    <property type="molecule type" value="Genomic_DNA"/>
</dbReference>
<dbReference type="InterPro" id="IPR011008">
    <property type="entry name" value="Dimeric_a/b-barrel"/>
</dbReference>
<organism evidence="2 3">
    <name type="scientific">Paracoccus nototheniae</name>
    <dbReference type="NCBI Taxonomy" id="2489002"/>
    <lineage>
        <taxon>Bacteria</taxon>
        <taxon>Pseudomonadati</taxon>
        <taxon>Pseudomonadota</taxon>
        <taxon>Alphaproteobacteria</taxon>
        <taxon>Rhodobacterales</taxon>
        <taxon>Paracoccaceae</taxon>
        <taxon>Paracoccus</taxon>
    </lineage>
</organism>
<evidence type="ECO:0000313" key="2">
    <source>
        <dbReference type="EMBL" id="MFD1483224.1"/>
    </source>
</evidence>
<dbReference type="Pfam" id="PF03992">
    <property type="entry name" value="ABM"/>
    <property type="match status" value="1"/>
</dbReference>
<reference evidence="3" key="1">
    <citation type="journal article" date="2019" name="Int. J. Syst. Evol. Microbiol.">
        <title>The Global Catalogue of Microorganisms (GCM) 10K type strain sequencing project: providing services to taxonomists for standard genome sequencing and annotation.</title>
        <authorList>
            <consortium name="The Broad Institute Genomics Platform"/>
            <consortium name="The Broad Institute Genome Sequencing Center for Infectious Disease"/>
            <person name="Wu L."/>
            <person name="Ma J."/>
        </authorList>
    </citation>
    <scope>NUCLEOTIDE SEQUENCE [LARGE SCALE GENOMIC DNA]</scope>
    <source>
        <strain evidence="3">CCM 8875</strain>
    </source>
</reference>
<dbReference type="EC" id="1.-.-.-" evidence="2"/>
<gene>
    <name evidence="2" type="ORF">ACFQ5P_18165</name>
</gene>
<name>A0ABW4E0Z3_9RHOB</name>
<feature type="domain" description="ABM" evidence="1">
    <location>
        <begin position="3"/>
        <end position="95"/>
    </location>
</feature>
<proteinExistence type="predicted"/>
<dbReference type="PROSITE" id="PS51725">
    <property type="entry name" value="ABM"/>
    <property type="match status" value="1"/>
</dbReference>
<keyword evidence="2" id="KW-0560">Oxidoreductase</keyword>
<sequence length="97" mass="10561">MSDEVLPSFEVGGGNLDAFLKAAEADATASLADEPGCLQFDITADRTSPPVRVIFTEVYTDRDAFDRHLETPHLAAFRDSQNLCTEGPVQFLDRVAS</sequence>
<dbReference type="RefSeq" id="WP_131577650.1">
    <property type="nucleotide sequence ID" value="NZ_CBCSAJ010000077.1"/>
</dbReference>
<dbReference type="Gene3D" id="3.30.70.100">
    <property type="match status" value="1"/>
</dbReference>